<evidence type="ECO:0000313" key="2">
    <source>
        <dbReference type="Proteomes" id="UP000265000"/>
    </source>
</evidence>
<dbReference type="STRING" id="8078.ENSFHEP00000029655"/>
<dbReference type="InterPro" id="IPR036397">
    <property type="entry name" value="RNaseH_sf"/>
</dbReference>
<keyword evidence="2" id="KW-1185">Reference proteome</keyword>
<dbReference type="Ensembl" id="ENSFHET00000032224.1">
    <property type="protein sequence ID" value="ENSFHEP00000029655.1"/>
    <property type="gene ID" value="ENSFHEG00000014478.1"/>
</dbReference>
<dbReference type="Proteomes" id="UP000265000">
    <property type="component" value="Unplaced"/>
</dbReference>
<dbReference type="GeneTree" id="ENSGT01030000234970"/>
<accession>A0A3Q2UGW1</accession>
<reference evidence="1" key="1">
    <citation type="submission" date="2025-08" db="UniProtKB">
        <authorList>
            <consortium name="Ensembl"/>
        </authorList>
    </citation>
    <scope>IDENTIFICATION</scope>
</reference>
<evidence type="ECO:0008006" key="3">
    <source>
        <dbReference type="Google" id="ProtNLM"/>
    </source>
</evidence>
<dbReference type="Gene3D" id="3.30.420.10">
    <property type="entry name" value="Ribonuclease H-like superfamily/Ribonuclease H"/>
    <property type="match status" value="1"/>
</dbReference>
<reference evidence="1" key="2">
    <citation type="submission" date="2025-09" db="UniProtKB">
        <authorList>
            <consortium name="Ensembl"/>
        </authorList>
    </citation>
    <scope>IDENTIFICATION</scope>
</reference>
<dbReference type="GO" id="GO:0003676">
    <property type="term" value="F:nucleic acid binding"/>
    <property type="evidence" value="ECO:0007669"/>
    <property type="project" value="InterPro"/>
</dbReference>
<protein>
    <recommendedName>
        <fullName evidence="3">Tc1-like transposase DDE domain-containing protein</fullName>
    </recommendedName>
</protein>
<name>A0A3Q2UGW1_FUNHE</name>
<proteinExistence type="predicted"/>
<sequence length="117" mass="13718">MSLVLYIAYQESWIRLSTPECWKKSCCRTLKSKTPLKRVFQQDNDPKHTCMRAKSRFQTNRIQVIQWPARSPDRTSIDNLWADIKDAVHEAKPRNAKELLSWAAIPVDRCQKLVDSM</sequence>
<evidence type="ECO:0000313" key="1">
    <source>
        <dbReference type="Ensembl" id="ENSFHEP00000029655.1"/>
    </source>
</evidence>
<dbReference type="AlphaFoldDB" id="A0A3Q2UGW1"/>
<organism evidence="1 2">
    <name type="scientific">Fundulus heteroclitus</name>
    <name type="common">Killifish</name>
    <name type="synonym">Mummichog</name>
    <dbReference type="NCBI Taxonomy" id="8078"/>
    <lineage>
        <taxon>Eukaryota</taxon>
        <taxon>Metazoa</taxon>
        <taxon>Chordata</taxon>
        <taxon>Craniata</taxon>
        <taxon>Vertebrata</taxon>
        <taxon>Euteleostomi</taxon>
        <taxon>Actinopterygii</taxon>
        <taxon>Neopterygii</taxon>
        <taxon>Teleostei</taxon>
        <taxon>Neoteleostei</taxon>
        <taxon>Acanthomorphata</taxon>
        <taxon>Ovalentaria</taxon>
        <taxon>Atherinomorphae</taxon>
        <taxon>Cyprinodontiformes</taxon>
        <taxon>Fundulidae</taxon>
        <taxon>Fundulus</taxon>
    </lineage>
</organism>